<dbReference type="AlphaFoldDB" id="A0A7U7GE83"/>
<comment type="similarity">
    <text evidence="2 10 11">Belongs to the class-I aminoacyl-tRNA synthetase family.</text>
</comment>
<evidence type="ECO:0000256" key="2">
    <source>
        <dbReference type="ARBA" id="ARBA00005594"/>
    </source>
</evidence>
<feature type="domain" description="Arginyl tRNA synthetase N-terminal" evidence="13">
    <location>
        <begin position="3"/>
        <end position="91"/>
    </location>
</feature>
<dbReference type="SUPFAM" id="SSF52374">
    <property type="entry name" value="Nucleotidylyl transferase"/>
    <property type="match status" value="1"/>
</dbReference>
<proteinExistence type="inferred from homology"/>
<dbReference type="CDD" id="cd00671">
    <property type="entry name" value="ArgRS_core"/>
    <property type="match status" value="1"/>
</dbReference>
<dbReference type="InterPro" id="IPR001412">
    <property type="entry name" value="aa-tRNA-synth_I_CS"/>
</dbReference>
<comment type="subunit">
    <text evidence="10">Monomer.</text>
</comment>
<dbReference type="GO" id="GO:0005524">
    <property type="term" value="F:ATP binding"/>
    <property type="evidence" value="ECO:0007669"/>
    <property type="project" value="UniProtKB-UniRule"/>
</dbReference>
<evidence type="ECO:0000256" key="1">
    <source>
        <dbReference type="ARBA" id="ARBA00004496"/>
    </source>
</evidence>
<evidence type="ECO:0000256" key="7">
    <source>
        <dbReference type="ARBA" id="ARBA00022917"/>
    </source>
</evidence>
<feature type="short sequence motif" description="'HIGH' region" evidence="10">
    <location>
        <begin position="128"/>
        <end position="138"/>
    </location>
</feature>
<evidence type="ECO:0000256" key="9">
    <source>
        <dbReference type="ARBA" id="ARBA00049339"/>
    </source>
</evidence>
<sequence length="594" mass="67005">MKLHLQTLLTQAIDRLRQDGWLPGAVPVDIPLERSRDRTHGDFASSLALSLAKIARCKPRDLAERMVAALPASDRLAKVEIAGPGFINFFLTPTAYHATVGEILERGDAFGRSALGGGRRVQVEFVSANPTGPLHVGHGRGAAFGATVANLLEAVGYQVHREYYVNDAGRQMNILAASIWLRYLEHCGEPIRFPSNGYRGEYVRTIAAQLYAEQGSAYVVPAARVFADLPADEVRDEAGNLLGTGDKEIYIDALVERAKALLGDHHYRYLFERGLNTILDDIRDDLREFGVVYDEWYSERTLEEQGAVNQTLHRLRTAGYVYEKEGALWFRSSAFGDEKDRVVERDNGQTTYFASDIAYHLEKFERGFDWVIDVWGADHHGYVPRVKAALQALGENPDRLDVLLVQFAILYRNGERAQMSTRSGEFVTLRELRQEVGNDAARFFYVMRKSEQHLDFDLDLAKSQSKDNPVYYIQYAYARVCSVLRQLREKGFSRDEQRGLAHLSQLSELHEEALLVALSRYPEVVEAAALSHEPHQLAHYLRELANAFHTYYNEHRVLVPDDALRDARLNLSLATRQVIKNGLNLLGVSAPEVM</sequence>
<keyword evidence="3 10" id="KW-0963">Cytoplasm</keyword>
<organism evidence="14 15">
    <name type="scientific">Candidatus Contendobacter odensis Run_B_J11</name>
    <dbReference type="NCBI Taxonomy" id="1400861"/>
    <lineage>
        <taxon>Bacteria</taxon>
        <taxon>Pseudomonadati</taxon>
        <taxon>Pseudomonadota</taxon>
        <taxon>Gammaproteobacteria</taxon>
        <taxon>Candidatus Competibacteraceae</taxon>
        <taxon>Candidatus Contendibacter</taxon>
    </lineage>
</organism>
<feature type="domain" description="DALR anticodon binding" evidence="12">
    <location>
        <begin position="473"/>
        <end position="594"/>
    </location>
</feature>
<evidence type="ECO:0000259" key="13">
    <source>
        <dbReference type="SMART" id="SM01016"/>
    </source>
</evidence>
<dbReference type="GO" id="GO:0005737">
    <property type="term" value="C:cytoplasm"/>
    <property type="evidence" value="ECO:0007669"/>
    <property type="project" value="UniProtKB-SubCell"/>
</dbReference>
<evidence type="ECO:0000259" key="12">
    <source>
        <dbReference type="SMART" id="SM00836"/>
    </source>
</evidence>
<dbReference type="InterPro" id="IPR001278">
    <property type="entry name" value="Arg-tRNA-ligase"/>
</dbReference>
<dbReference type="RefSeq" id="WP_034435476.1">
    <property type="nucleotide sequence ID" value="NZ_CBTK010000276.1"/>
</dbReference>
<dbReference type="PROSITE" id="PS00178">
    <property type="entry name" value="AA_TRNA_LIGASE_I"/>
    <property type="match status" value="1"/>
</dbReference>
<dbReference type="NCBIfam" id="TIGR00456">
    <property type="entry name" value="argS"/>
    <property type="match status" value="1"/>
</dbReference>
<dbReference type="InterPro" id="IPR005148">
    <property type="entry name" value="Arg-tRNA-synth_N"/>
</dbReference>
<dbReference type="InterPro" id="IPR036695">
    <property type="entry name" value="Arg-tRNA-synth_N_sf"/>
</dbReference>
<evidence type="ECO:0000256" key="11">
    <source>
        <dbReference type="RuleBase" id="RU363038"/>
    </source>
</evidence>
<dbReference type="Pfam" id="PF05746">
    <property type="entry name" value="DALR_1"/>
    <property type="match status" value="1"/>
</dbReference>
<keyword evidence="8 10" id="KW-0030">Aminoacyl-tRNA synthetase</keyword>
<dbReference type="InterPro" id="IPR014729">
    <property type="entry name" value="Rossmann-like_a/b/a_fold"/>
</dbReference>
<dbReference type="SMART" id="SM00836">
    <property type="entry name" value="DALR_1"/>
    <property type="match status" value="1"/>
</dbReference>
<evidence type="ECO:0000256" key="5">
    <source>
        <dbReference type="ARBA" id="ARBA00022741"/>
    </source>
</evidence>
<protein>
    <recommendedName>
        <fullName evidence="10">Arginine--tRNA ligase</fullName>
        <ecNumber evidence="10">6.1.1.19</ecNumber>
    </recommendedName>
    <alternativeName>
        <fullName evidence="10">Arginyl-tRNA synthetase</fullName>
        <shortName evidence="10">ArgRS</shortName>
    </alternativeName>
</protein>
<evidence type="ECO:0000256" key="4">
    <source>
        <dbReference type="ARBA" id="ARBA00022598"/>
    </source>
</evidence>
<dbReference type="GO" id="GO:0004814">
    <property type="term" value="F:arginine-tRNA ligase activity"/>
    <property type="evidence" value="ECO:0007669"/>
    <property type="project" value="UniProtKB-UniRule"/>
</dbReference>
<dbReference type="EC" id="6.1.1.19" evidence="10"/>
<dbReference type="SUPFAM" id="SSF55190">
    <property type="entry name" value="Arginyl-tRNA synthetase (ArgRS), N-terminal 'additional' domain"/>
    <property type="match status" value="1"/>
</dbReference>
<dbReference type="Gene3D" id="1.10.730.10">
    <property type="entry name" value="Isoleucyl-tRNA Synthetase, Domain 1"/>
    <property type="match status" value="1"/>
</dbReference>
<name>A0A7U7GE83_9GAMM</name>
<keyword evidence="4 10" id="KW-0436">Ligase</keyword>
<dbReference type="Gene3D" id="3.40.50.620">
    <property type="entry name" value="HUPs"/>
    <property type="match status" value="1"/>
</dbReference>
<comment type="subcellular location">
    <subcellularLocation>
        <location evidence="1 10">Cytoplasm</location>
    </subcellularLocation>
</comment>
<reference evidence="14 15" key="1">
    <citation type="journal article" date="2014" name="ISME J.">
        <title>Candidatus Competibacter-lineage genomes retrieved from metagenomes reveal functional metabolic diversity.</title>
        <authorList>
            <person name="McIlroy S.J."/>
            <person name="Albertsen M."/>
            <person name="Andresen E.K."/>
            <person name="Saunders A.M."/>
            <person name="Kristiansen R."/>
            <person name="Stokholm-Bjerregaard M."/>
            <person name="Nielsen K.L."/>
            <person name="Nielsen P.H."/>
        </authorList>
    </citation>
    <scope>NUCLEOTIDE SEQUENCE [LARGE SCALE GENOMIC DNA]</scope>
    <source>
        <strain evidence="14 15">Run_B_J11</strain>
    </source>
</reference>
<keyword evidence="15" id="KW-1185">Reference proteome</keyword>
<accession>A0A7U7GE83</accession>
<keyword evidence="7 10" id="KW-0648">Protein biosynthesis</keyword>
<comment type="caution">
    <text evidence="14">The sequence shown here is derived from an EMBL/GenBank/DDBJ whole genome shotgun (WGS) entry which is preliminary data.</text>
</comment>
<dbReference type="OrthoDB" id="9803211at2"/>
<dbReference type="Pfam" id="PF03485">
    <property type="entry name" value="Arg_tRNA_synt_N"/>
    <property type="match status" value="1"/>
</dbReference>
<dbReference type="Proteomes" id="UP000019184">
    <property type="component" value="Unassembled WGS sequence"/>
</dbReference>
<evidence type="ECO:0000313" key="15">
    <source>
        <dbReference type="Proteomes" id="UP000019184"/>
    </source>
</evidence>
<dbReference type="InterPro" id="IPR009080">
    <property type="entry name" value="tRNAsynth_Ia_anticodon-bd"/>
</dbReference>
<dbReference type="SUPFAM" id="SSF47323">
    <property type="entry name" value="Anticodon-binding domain of a subclass of class I aminoacyl-tRNA synthetases"/>
    <property type="match status" value="1"/>
</dbReference>
<dbReference type="FunFam" id="1.10.730.10:FF:000008">
    <property type="entry name" value="Arginine--tRNA ligase"/>
    <property type="match status" value="1"/>
</dbReference>
<comment type="catalytic activity">
    <reaction evidence="9 10">
        <text>tRNA(Arg) + L-arginine + ATP = L-arginyl-tRNA(Arg) + AMP + diphosphate</text>
        <dbReference type="Rhea" id="RHEA:20301"/>
        <dbReference type="Rhea" id="RHEA-COMP:9658"/>
        <dbReference type="Rhea" id="RHEA-COMP:9673"/>
        <dbReference type="ChEBI" id="CHEBI:30616"/>
        <dbReference type="ChEBI" id="CHEBI:32682"/>
        <dbReference type="ChEBI" id="CHEBI:33019"/>
        <dbReference type="ChEBI" id="CHEBI:78442"/>
        <dbReference type="ChEBI" id="CHEBI:78513"/>
        <dbReference type="ChEBI" id="CHEBI:456215"/>
        <dbReference type="EC" id="6.1.1.19"/>
    </reaction>
</comment>
<dbReference type="EMBL" id="CBTK010000276">
    <property type="protein sequence ID" value="CDH46758.1"/>
    <property type="molecule type" value="Genomic_DNA"/>
</dbReference>
<keyword evidence="6 10" id="KW-0067">ATP-binding</keyword>
<dbReference type="Gene3D" id="3.30.1360.70">
    <property type="entry name" value="Arginyl tRNA synthetase N-terminal domain"/>
    <property type="match status" value="1"/>
</dbReference>
<dbReference type="FunFam" id="3.30.1360.70:FF:000003">
    <property type="entry name" value="Arginine--tRNA ligase"/>
    <property type="match status" value="1"/>
</dbReference>
<dbReference type="InterPro" id="IPR035684">
    <property type="entry name" value="ArgRS_core"/>
</dbReference>
<evidence type="ECO:0000256" key="3">
    <source>
        <dbReference type="ARBA" id="ARBA00022490"/>
    </source>
</evidence>
<dbReference type="GO" id="GO:0006420">
    <property type="term" value="P:arginyl-tRNA aminoacylation"/>
    <property type="evidence" value="ECO:0007669"/>
    <property type="project" value="UniProtKB-UniRule"/>
</dbReference>
<dbReference type="PANTHER" id="PTHR11956:SF5">
    <property type="entry name" value="ARGININE--TRNA LIGASE, CYTOPLASMIC"/>
    <property type="match status" value="1"/>
</dbReference>
<keyword evidence="5 10" id="KW-0547">Nucleotide-binding</keyword>
<evidence type="ECO:0000256" key="8">
    <source>
        <dbReference type="ARBA" id="ARBA00023146"/>
    </source>
</evidence>
<dbReference type="HAMAP" id="MF_00123">
    <property type="entry name" value="Arg_tRNA_synth"/>
    <property type="match status" value="1"/>
</dbReference>
<dbReference type="PANTHER" id="PTHR11956">
    <property type="entry name" value="ARGINYL-TRNA SYNTHETASE"/>
    <property type="match status" value="1"/>
</dbReference>
<dbReference type="SMART" id="SM01016">
    <property type="entry name" value="Arg_tRNA_synt_N"/>
    <property type="match status" value="1"/>
</dbReference>
<evidence type="ECO:0000256" key="10">
    <source>
        <dbReference type="HAMAP-Rule" id="MF_00123"/>
    </source>
</evidence>
<evidence type="ECO:0000313" key="14">
    <source>
        <dbReference type="EMBL" id="CDH46758.1"/>
    </source>
</evidence>
<dbReference type="Pfam" id="PF00750">
    <property type="entry name" value="tRNA-synt_1d"/>
    <property type="match status" value="2"/>
</dbReference>
<dbReference type="InterPro" id="IPR008909">
    <property type="entry name" value="DALR_anticod-bd"/>
</dbReference>
<gene>
    <name evidence="10 14" type="primary">argS</name>
    <name evidence="14" type="ORF">BN874_60003</name>
</gene>
<dbReference type="PRINTS" id="PR01038">
    <property type="entry name" value="TRNASYNTHARG"/>
</dbReference>
<evidence type="ECO:0000256" key="6">
    <source>
        <dbReference type="ARBA" id="ARBA00022840"/>
    </source>
</evidence>